<name>A0A9E5D9X1_9EURY</name>
<feature type="domain" description="Pyrrolo-quinoline quinone repeat" evidence="1">
    <location>
        <begin position="58"/>
        <end position="106"/>
    </location>
</feature>
<protein>
    <submittedName>
        <fullName evidence="2">PGF-pre-PGF domain-containing protein</fullName>
    </submittedName>
</protein>
<reference evidence="2" key="2">
    <citation type="submission" date="2021-04" db="EMBL/GenBank/DDBJ databases">
        <authorList>
            <person name="Dong X."/>
        </authorList>
    </citation>
    <scope>NUCLEOTIDE SEQUENCE</scope>
    <source>
        <strain evidence="2">LLY</strain>
    </source>
</reference>
<dbReference type="AlphaFoldDB" id="A0A9E5D9X1"/>
<proteinExistence type="predicted"/>
<accession>A0A9E5D9X1</accession>
<gene>
    <name evidence="2" type="ORF">KDK67_04540</name>
</gene>
<feature type="domain" description="Pyrrolo-quinoline quinone repeat" evidence="1">
    <location>
        <begin position="114"/>
        <end position="272"/>
    </location>
</feature>
<dbReference type="Proteomes" id="UP001056766">
    <property type="component" value="Unassembled WGS sequence"/>
</dbReference>
<dbReference type="PANTHER" id="PTHR34512">
    <property type="entry name" value="CELL SURFACE PROTEIN"/>
    <property type="match status" value="1"/>
</dbReference>
<sequence>MNKKNKNVFAFFLSAILFICILSGIACASDWSQFQKDKINSGITKDEAPISDPMTGSSLSWERKLSSNIDIAPIVVGDLVYVATGDNKVYAIDKETGNITWENSSSGSGFLLANIAYGKNMIFVPTKNGKVYAFDAKTGVEMWDVKISSNQLNTPVTYDNKRIFFGDAVSGGTGSSTDGTYYCFDVKDGTELWSRDSTSGGGYYWAGAALKGDYLIYGDDRSHLTSVEKDTGNTTDEIDVSSVFGVDVKEIRSSIVWNSEKLYFTSKGGYCFVLGFNHSSGKFDTMDSYNTYIGPSVSTPAIYNGKVYVGSAGALSCLNASDLTGIWTFAVSGDVMSSPAVSERYDTGNGNVYIYFTTNDAHGMIYCLKDYNGNSNPVEQWSYGEPGKTDWSLAGVAISDGWIYYGTDTNYLFGLTNKKTVIDSGGRRGGGGSGSSGSANILFSTGEAPENIIAFETSISYMAFGHKTTYEFYNPDNYITSISFDAKQNWGKQAAVVEILNSNSTYGTSIEKQVYKYLNIWIGKAGFANPVRMDNITVEFKVLKSEINESTVNRSTITLNRFYDDKWNSLNTEELEDREDNDTIYFRAETTGFTPFVISYENFSEVGVLESDHIDGYKVNSSYTKTITGDYQNLDIWSALVGFTTPERTENMTIEFRVLKSEINESNVNRSTITLNRFYDDKWNSLNTEELEDREDNDTIYFRAETTGISPFKITAEATLEVEDGNRNQ</sequence>
<dbReference type="InterPro" id="IPR018391">
    <property type="entry name" value="PQQ_b-propeller_rpt"/>
</dbReference>
<reference evidence="2" key="1">
    <citation type="journal article" date="2021" name="mSystems">
        <title>Bacteria and Archaea Synergistically Convert Glycine Betaine to Biogenic Methane in the Formosa Cold Seep of the South China Sea.</title>
        <authorList>
            <person name="Li L."/>
            <person name="Zhang W."/>
            <person name="Zhang S."/>
            <person name="Song L."/>
            <person name="Sun Q."/>
            <person name="Zhang H."/>
            <person name="Xiang H."/>
            <person name="Dong X."/>
        </authorList>
    </citation>
    <scope>NUCLEOTIDE SEQUENCE</scope>
    <source>
        <strain evidence="2">LLY</strain>
    </source>
</reference>
<dbReference type="InterPro" id="IPR002372">
    <property type="entry name" value="PQQ_rpt_dom"/>
</dbReference>
<evidence type="ECO:0000313" key="2">
    <source>
        <dbReference type="EMBL" id="MCM1986275.1"/>
    </source>
</evidence>
<keyword evidence="3" id="KW-1185">Reference proteome</keyword>
<dbReference type="PROSITE" id="PS51257">
    <property type="entry name" value="PROKAR_LIPOPROTEIN"/>
    <property type="match status" value="1"/>
</dbReference>
<dbReference type="Pfam" id="PF13360">
    <property type="entry name" value="PQQ_2"/>
    <property type="match status" value="2"/>
</dbReference>
<dbReference type="EMBL" id="JAGSOI010000012">
    <property type="protein sequence ID" value="MCM1986275.1"/>
    <property type="molecule type" value="Genomic_DNA"/>
</dbReference>
<organism evidence="2 3">
    <name type="scientific">Methanococcoides seepicolus</name>
    <dbReference type="NCBI Taxonomy" id="2828780"/>
    <lineage>
        <taxon>Archaea</taxon>
        <taxon>Methanobacteriati</taxon>
        <taxon>Methanobacteriota</taxon>
        <taxon>Stenosarchaea group</taxon>
        <taxon>Methanomicrobia</taxon>
        <taxon>Methanosarcinales</taxon>
        <taxon>Methanosarcinaceae</taxon>
        <taxon>Methanococcoides</taxon>
    </lineage>
</organism>
<dbReference type="InterPro" id="IPR011047">
    <property type="entry name" value="Quinoprotein_ADH-like_sf"/>
</dbReference>
<dbReference type="SMART" id="SM00564">
    <property type="entry name" value="PQQ"/>
    <property type="match status" value="5"/>
</dbReference>
<evidence type="ECO:0000259" key="1">
    <source>
        <dbReference type="Pfam" id="PF13360"/>
    </source>
</evidence>
<dbReference type="PANTHER" id="PTHR34512:SF30">
    <property type="entry name" value="OUTER MEMBRANE PROTEIN ASSEMBLY FACTOR BAMB"/>
    <property type="match status" value="1"/>
</dbReference>
<evidence type="ECO:0000313" key="3">
    <source>
        <dbReference type="Proteomes" id="UP001056766"/>
    </source>
</evidence>
<dbReference type="NCBIfam" id="TIGR04213">
    <property type="entry name" value="PGF_pre_PGF"/>
    <property type="match status" value="2"/>
</dbReference>
<comment type="caution">
    <text evidence="2">The sequence shown here is derived from an EMBL/GenBank/DDBJ whole genome shotgun (WGS) entry which is preliminary data.</text>
</comment>
<dbReference type="SUPFAM" id="SSF50998">
    <property type="entry name" value="Quinoprotein alcohol dehydrogenase-like"/>
    <property type="match status" value="2"/>
</dbReference>
<dbReference type="Gene3D" id="2.130.10.10">
    <property type="entry name" value="YVTN repeat-like/Quinoprotein amine dehydrogenase"/>
    <property type="match status" value="2"/>
</dbReference>
<dbReference type="InterPro" id="IPR026453">
    <property type="entry name" value="PGF_pre_PGF"/>
</dbReference>
<dbReference type="InterPro" id="IPR015943">
    <property type="entry name" value="WD40/YVTN_repeat-like_dom_sf"/>
</dbReference>